<feature type="compositionally biased region" description="Basic residues" evidence="1">
    <location>
        <begin position="1"/>
        <end position="13"/>
    </location>
</feature>
<dbReference type="InterPro" id="IPR040339">
    <property type="entry name" value="At1g16860-like"/>
</dbReference>
<dbReference type="EMBL" id="JANAVB010014600">
    <property type="protein sequence ID" value="KAJ6834201.1"/>
    <property type="molecule type" value="Genomic_DNA"/>
</dbReference>
<feature type="transmembrane region" description="Helical" evidence="2">
    <location>
        <begin position="152"/>
        <end position="175"/>
    </location>
</feature>
<evidence type="ECO:0000313" key="3">
    <source>
        <dbReference type="EMBL" id="KAJ6834201.1"/>
    </source>
</evidence>
<dbReference type="PANTHER" id="PTHR33709">
    <property type="entry name" value="OSJNBA0035M09.9 PROTEIN"/>
    <property type="match status" value="1"/>
</dbReference>
<dbReference type="Proteomes" id="UP001140949">
    <property type="component" value="Unassembled WGS sequence"/>
</dbReference>
<feature type="compositionally biased region" description="Basic and acidic residues" evidence="1">
    <location>
        <begin position="96"/>
        <end position="108"/>
    </location>
</feature>
<gene>
    <name evidence="3" type="ORF">M6B38_336160</name>
</gene>
<comment type="caution">
    <text evidence="3">The sequence shown here is derived from an EMBL/GenBank/DDBJ whole genome shotgun (WGS) entry which is preliminary data.</text>
</comment>
<keyword evidence="4" id="KW-1185">Reference proteome</keyword>
<protein>
    <submittedName>
        <fullName evidence="3">Membrane protein-like</fullName>
    </submittedName>
</protein>
<proteinExistence type="predicted"/>
<reference evidence="3" key="1">
    <citation type="journal article" date="2023" name="GigaByte">
        <title>Genome assembly of the bearded iris, Iris pallida Lam.</title>
        <authorList>
            <person name="Bruccoleri R.E."/>
            <person name="Oakeley E.J."/>
            <person name="Faust A.M.E."/>
            <person name="Altorfer M."/>
            <person name="Dessus-Babus S."/>
            <person name="Burckhardt D."/>
            <person name="Oertli M."/>
            <person name="Naumann U."/>
            <person name="Petersen F."/>
            <person name="Wong J."/>
        </authorList>
    </citation>
    <scope>NUCLEOTIDE SEQUENCE</scope>
    <source>
        <strain evidence="3">GSM-AAB239-AS_SAM_17_03QT</strain>
    </source>
</reference>
<dbReference type="AlphaFoldDB" id="A0AAX6H0U5"/>
<sequence>MSHQQHHHHHHSRQPSSSSTASATMHQLSNGLLVSGPPEPSAPSHRSFPSASPSSSRSLSLSGPTSKIPPTGLITSGPPPPHALRHQPHPPIVLPKKKEKEKEPRRDASSGPDRGPGFRFGIPRAWAWAGAGLLLVALAVGGLVWIMAGKFLVLAAAAGLLLLAAAAVGAWNWCAGRRELERFLRGLDEPSVDPRNLPVGKLVKVTGLVTCGAAPLETSYQNIPRCVYVSTELYEYRGWKGSPVNSNHRRFTWDLRHSERNCSDFYISDISSGTRFLVRAGSGARVASFVKPVTIVDMTKKDREITPNFISWLTDHNLSINDRVLRLEEGFIKEGGMASVMGILRKHENLIIIDQPRDVISTGCQWKRCFFPMYVDGLILIGDTTPEAEVCHA</sequence>
<keyword evidence="2" id="KW-0812">Transmembrane</keyword>
<keyword evidence="2" id="KW-0472">Membrane</keyword>
<evidence type="ECO:0000313" key="4">
    <source>
        <dbReference type="Proteomes" id="UP001140949"/>
    </source>
</evidence>
<feature type="transmembrane region" description="Helical" evidence="2">
    <location>
        <begin position="125"/>
        <end position="146"/>
    </location>
</feature>
<evidence type="ECO:0000256" key="2">
    <source>
        <dbReference type="SAM" id="Phobius"/>
    </source>
</evidence>
<evidence type="ECO:0000256" key="1">
    <source>
        <dbReference type="SAM" id="MobiDB-lite"/>
    </source>
</evidence>
<accession>A0AAX6H0U5</accession>
<dbReference type="PANTHER" id="PTHR33709:SF17">
    <property type="entry name" value="UBIQUITIN-SPECIFIC PROTEASE FAMILY C19-RELATED PROTEIN"/>
    <property type="match status" value="1"/>
</dbReference>
<feature type="compositionally biased region" description="Low complexity" evidence="1">
    <location>
        <begin position="14"/>
        <end position="27"/>
    </location>
</feature>
<organism evidence="3 4">
    <name type="scientific">Iris pallida</name>
    <name type="common">Sweet iris</name>
    <dbReference type="NCBI Taxonomy" id="29817"/>
    <lineage>
        <taxon>Eukaryota</taxon>
        <taxon>Viridiplantae</taxon>
        <taxon>Streptophyta</taxon>
        <taxon>Embryophyta</taxon>
        <taxon>Tracheophyta</taxon>
        <taxon>Spermatophyta</taxon>
        <taxon>Magnoliopsida</taxon>
        <taxon>Liliopsida</taxon>
        <taxon>Asparagales</taxon>
        <taxon>Iridaceae</taxon>
        <taxon>Iridoideae</taxon>
        <taxon>Irideae</taxon>
        <taxon>Iris</taxon>
    </lineage>
</organism>
<keyword evidence="2" id="KW-1133">Transmembrane helix</keyword>
<feature type="region of interest" description="Disordered" evidence="1">
    <location>
        <begin position="1"/>
        <end position="116"/>
    </location>
</feature>
<reference evidence="3" key="2">
    <citation type="submission" date="2023-04" db="EMBL/GenBank/DDBJ databases">
        <authorList>
            <person name="Bruccoleri R.E."/>
            <person name="Oakeley E.J."/>
            <person name="Faust A.-M."/>
            <person name="Dessus-Babus S."/>
            <person name="Altorfer M."/>
            <person name="Burckhardt D."/>
            <person name="Oertli M."/>
            <person name="Naumann U."/>
            <person name="Petersen F."/>
            <person name="Wong J."/>
        </authorList>
    </citation>
    <scope>NUCLEOTIDE SEQUENCE</scope>
    <source>
        <strain evidence="3">GSM-AAB239-AS_SAM_17_03QT</strain>
        <tissue evidence="3">Leaf</tissue>
    </source>
</reference>
<name>A0AAX6H0U5_IRIPA</name>
<feature type="compositionally biased region" description="Low complexity" evidence="1">
    <location>
        <begin position="42"/>
        <end position="66"/>
    </location>
</feature>